<evidence type="ECO:0000256" key="1">
    <source>
        <dbReference type="ARBA" id="ARBA00011738"/>
    </source>
</evidence>
<dbReference type="PANTHER" id="PTHR33178">
    <property type="match status" value="1"/>
</dbReference>
<dbReference type="InterPro" id="IPR013097">
    <property type="entry name" value="Dabb"/>
</dbReference>
<gene>
    <name evidence="3" type="ORF">A6K24_15525</name>
</gene>
<dbReference type="SMART" id="SM00886">
    <property type="entry name" value="Dabb"/>
    <property type="match status" value="1"/>
</dbReference>
<proteinExistence type="predicted"/>
<dbReference type="RefSeq" id="WP_066327026.1">
    <property type="nucleotide sequence ID" value="NZ_LWSG01000003.1"/>
</dbReference>
<accession>A0A179T305</accession>
<comment type="caution">
    <text evidence="3">The sequence shown here is derived from an EMBL/GenBank/DDBJ whole genome shotgun (WGS) entry which is preliminary data.</text>
</comment>
<dbReference type="Pfam" id="PF07876">
    <property type="entry name" value="Dabb"/>
    <property type="match status" value="1"/>
</dbReference>
<name>A0A179T305_9BACI</name>
<evidence type="ECO:0000313" key="4">
    <source>
        <dbReference type="Proteomes" id="UP000078534"/>
    </source>
</evidence>
<keyword evidence="4" id="KW-1185">Reference proteome</keyword>
<dbReference type="InterPro" id="IPR011008">
    <property type="entry name" value="Dimeric_a/b-barrel"/>
</dbReference>
<dbReference type="SUPFAM" id="SSF54909">
    <property type="entry name" value="Dimeric alpha+beta barrel"/>
    <property type="match status" value="1"/>
</dbReference>
<dbReference type="EMBL" id="LWSG01000003">
    <property type="protein sequence ID" value="OAS88466.1"/>
    <property type="molecule type" value="Genomic_DNA"/>
</dbReference>
<dbReference type="Gene3D" id="3.30.70.100">
    <property type="match status" value="1"/>
</dbReference>
<feature type="domain" description="Stress-response A/B barrel" evidence="2">
    <location>
        <begin position="2"/>
        <end position="95"/>
    </location>
</feature>
<comment type="subunit">
    <text evidence="1">Homodimer.</text>
</comment>
<dbReference type="Proteomes" id="UP000078534">
    <property type="component" value="Unassembled WGS sequence"/>
</dbReference>
<dbReference type="STRING" id="152268.A6K24_15525"/>
<dbReference type="OrthoDB" id="9808130at2"/>
<dbReference type="PANTHER" id="PTHR33178:SF10">
    <property type="entry name" value="STRESS-RESPONSE A_B BARREL DOMAIN-CONTAINING PROTEIN"/>
    <property type="match status" value="1"/>
</dbReference>
<sequence length="97" mass="10914">MIDRTVLIKFSETTTSEQLKEVCERFKSLKNHLSGIIDLQAGLNFAEKSKDFQVVLSVRFEDKTALEAYVANPEHQAVAAYIREVGRVDSIGVDIEI</sequence>
<evidence type="ECO:0000259" key="2">
    <source>
        <dbReference type="PROSITE" id="PS51502"/>
    </source>
</evidence>
<protein>
    <submittedName>
        <fullName evidence="3">Stress protein</fullName>
    </submittedName>
</protein>
<dbReference type="AlphaFoldDB" id="A0A179T305"/>
<organism evidence="3 4">
    <name type="scientific">Metabacillus litoralis</name>
    <dbReference type="NCBI Taxonomy" id="152268"/>
    <lineage>
        <taxon>Bacteria</taxon>
        <taxon>Bacillati</taxon>
        <taxon>Bacillota</taxon>
        <taxon>Bacilli</taxon>
        <taxon>Bacillales</taxon>
        <taxon>Bacillaceae</taxon>
        <taxon>Metabacillus</taxon>
    </lineage>
</organism>
<dbReference type="InterPro" id="IPR044662">
    <property type="entry name" value="HS1/DABB1-like"/>
</dbReference>
<dbReference type="PROSITE" id="PS51502">
    <property type="entry name" value="S_R_A_B_BARREL"/>
    <property type="match status" value="1"/>
</dbReference>
<reference evidence="4" key="1">
    <citation type="submission" date="2016-04" db="EMBL/GenBank/DDBJ databases">
        <authorList>
            <person name="Lyu Z."/>
            <person name="Lyu W."/>
        </authorList>
    </citation>
    <scope>NUCLEOTIDE SEQUENCE [LARGE SCALE GENOMIC DNA]</scope>
    <source>
        <strain evidence="4">C44</strain>
    </source>
</reference>
<evidence type="ECO:0000313" key="3">
    <source>
        <dbReference type="EMBL" id="OAS88466.1"/>
    </source>
</evidence>